<evidence type="ECO:0000256" key="1">
    <source>
        <dbReference type="ARBA" id="ARBA00004477"/>
    </source>
</evidence>
<keyword evidence="4 8" id="KW-0812">Transmembrane</keyword>
<dbReference type="InterPro" id="IPR027538">
    <property type="entry name" value="Get1_fungi"/>
</dbReference>
<dbReference type="Gene3D" id="1.10.287.660">
    <property type="entry name" value="Helix hairpin bin"/>
    <property type="match status" value="1"/>
</dbReference>
<protein>
    <submittedName>
        <fullName evidence="11">GET complex subunit get1</fullName>
    </submittedName>
</protein>
<evidence type="ECO:0000256" key="2">
    <source>
        <dbReference type="ARBA" id="ARBA00010799"/>
    </source>
</evidence>
<keyword evidence="5 8" id="KW-0256">Endoplasmic reticulum</keyword>
<evidence type="ECO:0000256" key="4">
    <source>
        <dbReference type="ARBA" id="ARBA00022692"/>
    </source>
</evidence>
<name>A0ABR3S7Z8_9PLEO</name>
<comment type="similarity">
    <text evidence="2 8">Belongs to the WRB/GET1 family.</text>
</comment>
<evidence type="ECO:0000256" key="10">
    <source>
        <dbReference type="SAM" id="SignalP"/>
    </source>
</evidence>
<dbReference type="EMBL" id="JAKJXO020000001">
    <property type="protein sequence ID" value="KAL1612312.1"/>
    <property type="molecule type" value="Genomic_DNA"/>
</dbReference>
<keyword evidence="10" id="KW-0732">Signal</keyword>
<dbReference type="Proteomes" id="UP001521785">
    <property type="component" value="Unassembled WGS sequence"/>
</dbReference>
<keyword evidence="3 8" id="KW-0813">Transport</keyword>
<feature type="topological domain" description="Cytoplasmic" evidence="8">
    <location>
        <begin position="197"/>
        <end position="243"/>
    </location>
</feature>
<organism evidence="11 12">
    <name type="scientific">Paraconiothyrium brasiliense</name>
    <dbReference type="NCBI Taxonomy" id="300254"/>
    <lineage>
        <taxon>Eukaryota</taxon>
        <taxon>Fungi</taxon>
        <taxon>Dikarya</taxon>
        <taxon>Ascomycota</taxon>
        <taxon>Pezizomycotina</taxon>
        <taxon>Dothideomycetes</taxon>
        <taxon>Pleosporomycetidae</taxon>
        <taxon>Pleosporales</taxon>
        <taxon>Massarineae</taxon>
        <taxon>Didymosphaeriaceae</taxon>
        <taxon>Paraconiothyrium</taxon>
    </lineage>
</organism>
<keyword evidence="12" id="KW-1185">Reference proteome</keyword>
<evidence type="ECO:0000256" key="5">
    <source>
        <dbReference type="ARBA" id="ARBA00022824"/>
    </source>
</evidence>
<evidence type="ECO:0000256" key="9">
    <source>
        <dbReference type="SAM" id="MobiDB-lite"/>
    </source>
</evidence>
<feature type="chain" id="PRO_5046265387" evidence="10">
    <location>
        <begin position="24"/>
        <end position="243"/>
    </location>
</feature>
<feature type="signal peptide" evidence="10">
    <location>
        <begin position="1"/>
        <end position="23"/>
    </location>
</feature>
<dbReference type="InterPro" id="IPR029012">
    <property type="entry name" value="Helix_hairpin_bin_sf"/>
</dbReference>
<dbReference type="Pfam" id="PF04420">
    <property type="entry name" value="CHD5"/>
    <property type="match status" value="1"/>
</dbReference>
<proteinExistence type="inferred from homology"/>
<dbReference type="HAMAP" id="MF_03113">
    <property type="entry name" value="Get1"/>
    <property type="match status" value="1"/>
</dbReference>
<comment type="caution">
    <text evidence="8">Lacks conserved residue(s) required for the propagation of feature annotation.</text>
</comment>
<sequence length="243" mass="27106">MPSLLLVMFVLQTVLHIINTVGANTINELVRDAPPPPPQYEAGLLLMSIQLWILYNKLPTPTSSSAQRAEVLKREIVRLKRELATTSPQDNFSTWAKLDRQHNKATTEYQKLVLPDASLRTHQSTFTSTVSTFRWLGTQGTRFLLQMYFAKSPMFWIPAGWVPYYVEWILSFPRAPLGSVSINVWGIACASTLVLASEAVAAIYVLITKKPVPVATKEEPMAFEAKPGAQESTAKESTGKKEL</sequence>
<evidence type="ECO:0000256" key="6">
    <source>
        <dbReference type="ARBA" id="ARBA00022989"/>
    </source>
</evidence>
<dbReference type="PANTHER" id="PTHR42650">
    <property type="entry name" value="TAIL-ANCHORED PROTEIN INSERTION RECEPTOR WRB"/>
    <property type="match status" value="1"/>
</dbReference>
<accession>A0ABR3S7Z8</accession>
<evidence type="ECO:0000256" key="7">
    <source>
        <dbReference type="ARBA" id="ARBA00023136"/>
    </source>
</evidence>
<feature type="topological domain" description="Lumenal" evidence="8">
    <location>
        <begin position="1"/>
        <end position="4"/>
    </location>
</feature>
<reference evidence="11 12" key="1">
    <citation type="submission" date="2024-02" db="EMBL/GenBank/DDBJ databases">
        <title>De novo assembly and annotation of 12 fungi associated with fruit tree decline syndrome in Ontario, Canada.</title>
        <authorList>
            <person name="Sulman M."/>
            <person name="Ellouze W."/>
            <person name="Ilyukhin E."/>
        </authorList>
    </citation>
    <scope>NUCLEOTIDE SEQUENCE [LARGE SCALE GENOMIC DNA]</scope>
    <source>
        <strain evidence="11 12">M42-189</strain>
    </source>
</reference>
<keyword evidence="7 8" id="KW-0472">Membrane</keyword>
<keyword evidence="6 8" id="KW-1133">Transmembrane helix</keyword>
<evidence type="ECO:0000313" key="11">
    <source>
        <dbReference type="EMBL" id="KAL1612312.1"/>
    </source>
</evidence>
<dbReference type="InterPro" id="IPR028945">
    <property type="entry name" value="Get1"/>
</dbReference>
<comment type="subcellular location">
    <subcellularLocation>
        <location evidence="1">Endoplasmic reticulum membrane</location>
        <topology evidence="1">Multi-pass membrane protein</topology>
    </subcellularLocation>
</comment>
<comment type="caution">
    <text evidence="11">The sequence shown here is derived from an EMBL/GenBank/DDBJ whole genome shotgun (WGS) entry which is preliminary data.</text>
</comment>
<evidence type="ECO:0000313" key="12">
    <source>
        <dbReference type="Proteomes" id="UP001521785"/>
    </source>
</evidence>
<feature type="compositionally biased region" description="Basic and acidic residues" evidence="9">
    <location>
        <begin position="233"/>
        <end position="243"/>
    </location>
</feature>
<evidence type="ECO:0000256" key="8">
    <source>
        <dbReference type="HAMAP-Rule" id="MF_03113"/>
    </source>
</evidence>
<evidence type="ECO:0000256" key="3">
    <source>
        <dbReference type="ARBA" id="ARBA00022448"/>
    </source>
</evidence>
<dbReference type="PANTHER" id="PTHR42650:SF1">
    <property type="entry name" value="GUIDED ENTRY OF TAIL-ANCHORED PROTEINS FACTOR 1"/>
    <property type="match status" value="1"/>
</dbReference>
<gene>
    <name evidence="8 11" type="primary">GET1</name>
    <name evidence="11" type="ORF">SLS60_000538</name>
</gene>
<feature type="region of interest" description="Disordered" evidence="9">
    <location>
        <begin position="223"/>
        <end position="243"/>
    </location>
</feature>